<dbReference type="InterPro" id="IPR001173">
    <property type="entry name" value="Glyco_trans_2-like"/>
</dbReference>
<dbReference type="InterPro" id="IPR050834">
    <property type="entry name" value="Glycosyltransf_2"/>
</dbReference>
<keyword evidence="3" id="KW-1185">Reference proteome</keyword>
<organism evidence="2 3">
    <name type="scientific">Aerosakkonema funiforme FACHB-1375</name>
    <dbReference type="NCBI Taxonomy" id="2949571"/>
    <lineage>
        <taxon>Bacteria</taxon>
        <taxon>Bacillati</taxon>
        <taxon>Cyanobacteriota</taxon>
        <taxon>Cyanophyceae</taxon>
        <taxon>Oscillatoriophycideae</taxon>
        <taxon>Aerosakkonematales</taxon>
        <taxon>Aerosakkonemataceae</taxon>
        <taxon>Aerosakkonema</taxon>
    </lineage>
</organism>
<evidence type="ECO:0000313" key="3">
    <source>
        <dbReference type="Proteomes" id="UP000641646"/>
    </source>
</evidence>
<dbReference type="PANTHER" id="PTHR43685">
    <property type="entry name" value="GLYCOSYLTRANSFERASE"/>
    <property type="match status" value="1"/>
</dbReference>
<evidence type="ECO:0000259" key="1">
    <source>
        <dbReference type="Pfam" id="PF00535"/>
    </source>
</evidence>
<dbReference type="PANTHER" id="PTHR43685:SF11">
    <property type="entry name" value="GLYCOSYLTRANSFERASE TAGX-RELATED"/>
    <property type="match status" value="1"/>
</dbReference>
<evidence type="ECO:0000313" key="2">
    <source>
        <dbReference type="EMBL" id="MBD2186215.1"/>
    </source>
</evidence>
<protein>
    <submittedName>
        <fullName evidence="2">Glycosyltransferase</fullName>
    </submittedName>
</protein>
<dbReference type="Gene3D" id="3.90.550.10">
    <property type="entry name" value="Spore Coat Polysaccharide Biosynthesis Protein SpsA, Chain A"/>
    <property type="match status" value="1"/>
</dbReference>
<dbReference type="EMBL" id="JACJPW010000177">
    <property type="protein sequence ID" value="MBD2186215.1"/>
    <property type="molecule type" value="Genomic_DNA"/>
</dbReference>
<comment type="caution">
    <text evidence="2">The sequence shown here is derived from an EMBL/GenBank/DDBJ whole genome shotgun (WGS) entry which is preliminary data.</text>
</comment>
<proteinExistence type="predicted"/>
<dbReference type="Pfam" id="PF00535">
    <property type="entry name" value="Glycos_transf_2"/>
    <property type="match status" value="1"/>
</dbReference>
<sequence>MSDLNHPKVSVVIPAYNAMRYLPATLDSVFNQTYTDLEILIIDDGSKDETVEWVAQITDPRVQLISQQNKGVSEARNAGIANARGEYIALLDADDLWEPTKLEKQVRCLEDNPAVGLVYTWVKYADEEGNPTEKVQTAYVDGDVLKHILQSNILCCASTPMIRRSCFDAVGVFDSKLSGVADWDMWIRIASRYLFGLIKEPLVLYRQHPNNMSNNCQAMLLDFHQLIERSFASVPPNLQYLKNRAYGHAYLYIAWKYLFHKDLKNAIDLNRQAIAHYPQLFFSKSYIRQSLILAAMRRFGPQGYTKMRDSLKQLISSKQPSLGNN</sequence>
<gene>
    <name evidence="2" type="ORF">H6G03_35035</name>
</gene>
<dbReference type="InterPro" id="IPR029044">
    <property type="entry name" value="Nucleotide-diphossugar_trans"/>
</dbReference>
<dbReference type="Proteomes" id="UP000641646">
    <property type="component" value="Unassembled WGS sequence"/>
</dbReference>
<accession>A0A926ZKM5</accession>
<dbReference type="AlphaFoldDB" id="A0A926ZKM5"/>
<reference evidence="2" key="1">
    <citation type="journal article" date="2015" name="ISME J.">
        <title>Draft Genome Sequence of Streptomyces incarnatus NRRL8089, which Produces the Nucleoside Antibiotic Sinefungin.</title>
        <authorList>
            <person name="Oshima K."/>
            <person name="Hattori M."/>
            <person name="Shimizu H."/>
            <person name="Fukuda K."/>
            <person name="Nemoto M."/>
            <person name="Inagaki K."/>
            <person name="Tamura T."/>
        </authorList>
    </citation>
    <scope>NUCLEOTIDE SEQUENCE</scope>
    <source>
        <strain evidence="2">FACHB-1375</strain>
    </source>
</reference>
<feature type="domain" description="Glycosyltransferase 2-like" evidence="1">
    <location>
        <begin position="10"/>
        <end position="167"/>
    </location>
</feature>
<name>A0A926ZKM5_9CYAN</name>
<dbReference type="SUPFAM" id="SSF53448">
    <property type="entry name" value="Nucleotide-diphospho-sugar transferases"/>
    <property type="match status" value="1"/>
</dbReference>
<dbReference type="RefSeq" id="WP_190475317.1">
    <property type="nucleotide sequence ID" value="NZ_JACJPW010000177.1"/>
</dbReference>
<reference evidence="2" key="2">
    <citation type="submission" date="2020-08" db="EMBL/GenBank/DDBJ databases">
        <authorList>
            <person name="Chen M."/>
            <person name="Teng W."/>
            <person name="Zhao L."/>
            <person name="Hu C."/>
            <person name="Zhou Y."/>
            <person name="Han B."/>
            <person name="Song L."/>
            <person name="Shu W."/>
        </authorList>
    </citation>
    <scope>NUCLEOTIDE SEQUENCE</scope>
    <source>
        <strain evidence="2">FACHB-1375</strain>
    </source>
</reference>